<evidence type="ECO:0000313" key="2">
    <source>
        <dbReference type="Proteomes" id="UP001145087"/>
    </source>
</evidence>
<gene>
    <name evidence="1" type="ORF">OU798_15840</name>
</gene>
<evidence type="ECO:0000313" key="1">
    <source>
        <dbReference type="EMBL" id="MCY1721826.1"/>
    </source>
</evidence>
<accession>A0A9X3FAR3</accession>
<dbReference type="Proteomes" id="UP001145087">
    <property type="component" value="Unassembled WGS sequence"/>
</dbReference>
<keyword evidence="2" id="KW-1185">Reference proteome</keyword>
<comment type="caution">
    <text evidence="1">The sequence shown here is derived from an EMBL/GenBank/DDBJ whole genome shotgun (WGS) entry which is preliminary data.</text>
</comment>
<dbReference type="AlphaFoldDB" id="A0A9X3FAR3"/>
<protein>
    <submittedName>
        <fullName evidence="1">Uncharacterized protein</fullName>
    </submittedName>
</protein>
<organism evidence="1 2">
    <name type="scientific">Draconibacterium aestuarii</name>
    <dbReference type="NCBI Taxonomy" id="2998507"/>
    <lineage>
        <taxon>Bacteria</taxon>
        <taxon>Pseudomonadati</taxon>
        <taxon>Bacteroidota</taxon>
        <taxon>Bacteroidia</taxon>
        <taxon>Marinilabiliales</taxon>
        <taxon>Prolixibacteraceae</taxon>
        <taxon>Draconibacterium</taxon>
    </lineage>
</organism>
<reference evidence="1" key="1">
    <citation type="submission" date="2022-11" db="EMBL/GenBank/DDBJ databases">
        <title>Marilongibacter aestuarii gen. nov., sp. nov., isolated from tidal flat sediment.</title>
        <authorList>
            <person name="Jiayan W."/>
        </authorList>
    </citation>
    <scope>NUCLEOTIDE SEQUENCE</scope>
    <source>
        <strain evidence="1">Z1-6</strain>
    </source>
</reference>
<dbReference type="EMBL" id="JAPOHD010000029">
    <property type="protein sequence ID" value="MCY1721826.1"/>
    <property type="molecule type" value="Genomic_DNA"/>
</dbReference>
<sequence length="59" mass="6791">MNRSFASFHYAQDNKELALTGLWGVVGLRLCRKPTKHNRKVQHSVLNHLSFTTTHSQDI</sequence>
<dbReference type="RefSeq" id="WP_343334155.1">
    <property type="nucleotide sequence ID" value="NZ_JAPOHD010000029.1"/>
</dbReference>
<proteinExistence type="predicted"/>
<name>A0A9X3FAR3_9BACT</name>